<dbReference type="Gene3D" id="3.10.100.10">
    <property type="entry name" value="Mannose-Binding Protein A, subunit A"/>
    <property type="match status" value="1"/>
</dbReference>
<accession>A0A3B4HA98</accession>
<dbReference type="AlphaFoldDB" id="A0A3B4HA98"/>
<dbReference type="InterPro" id="IPR016186">
    <property type="entry name" value="C-type_lectin-like/link_sf"/>
</dbReference>
<dbReference type="Ensembl" id="ENSPNYT00000032202.1">
    <property type="protein sequence ID" value="ENSPNYP00000031449.1"/>
    <property type="gene ID" value="ENSPNYG00000023715.1"/>
</dbReference>
<evidence type="ECO:0000259" key="2">
    <source>
        <dbReference type="PROSITE" id="PS50041"/>
    </source>
</evidence>
<reference evidence="3" key="1">
    <citation type="submission" date="2023-09" db="UniProtKB">
        <authorList>
            <consortium name="Ensembl"/>
        </authorList>
    </citation>
    <scope>IDENTIFICATION</scope>
</reference>
<dbReference type="PANTHER" id="PTHR45784:SF5">
    <property type="entry name" value="C-TYPE LECTIN DOMAIN FAMILY 20 MEMBER A-RELATED"/>
    <property type="match status" value="1"/>
</dbReference>
<dbReference type="PROSITE" id="PS00615">
    <property type="entry name" value="C_TYPE_LECTIN_1"/>
    <property type="match status" value="1"/>
</dbReference>
<dbReference type="SUPFAM" id="SSF56436">
    <property type="entry name" value="C-type lectin-like"/>
    <property type="match status" value="1"/>
</dbReference>
<evidence type="ECO:0000256" key="1">
    <source>
        <dbReference type="ARBA" id="ARBA00023157"/>
    </source>
</evidence>
<dbReference type="STRING" id="303518.ENSPNYP00000031449"/>
<dbReference type="InterPro" id="IPR016187">
    <property type="entry name" value="CTDL_fold"/>
</dbReference>
<dbReference type="InterPro" id="IPR018378">
    <property type="entry name" value="C-type_lectin_CS"/>
</dbReference>
<dbReference type="CDD" id="cd00037">
    <property type="entry name" value="CLECT"/>
    <property type="match status" value="1"/>
</dbReference>
<name>A0A3B4HA98_9CICH</name>
<evidence type="ECO:0000313" key="3">
    <source>
        <dbReference type="Ensembl" id="ENSPNYP00000031449.1"/>
    </source>
</evidence>
<organism evidence="3">
    <name type="scientific">Pundamilia nyererei</name>
    <dbReference type="NCBI Taxonomy" id="303518"/>
    <lineage>
        <taxon>Eukaryota</taxon>
        <taxon>Metazoa</taxon>
        <taxon>Chordata</taxon>
        <taxon>Craniata</taxon>
        <taxon>Vertebrata</taxon>
        <taxon>Euteleostomi</taxon>
        <taxon>Actinopterygii</taxon>
        <taxon>Neopterygii</taxon>
        <taxon>Teleostei</taxon>
        <taxon>Neoteleostei</taxon>
        <taxon>Acanthomorphata</taxon>
        <taxon>Ovalentaria</taxon>
        <taxon>Cichlomorphae</taxon>
        <taxon>Cichliformes</taxon>
        <taxon>Cichlidae</taxon>
        <taxon>African cichlids</taxon>
        <taxon>Pseudocrenilabrinae</taxon>
        <taxon>Haplochromini</taxon>
        <taxon>Pundamilia</taxon>
    </lineage>
</organism>
<dbReference type="Pfam" id="PF00059">
    <property type="entry name" value="Lectin_C"/>
    <property type="match status" value="1"/>
</dbReference>
<sequence>CPCPLLLLLSSPQHTLIIFCDMIYSEVFDKFLVLPQYLTFLPHFYEEAKSWIGALAHCQRNNSSLVEICNKTVRDEVKNLLQNKILQDGVWIGLERPIFGNKDEWKWISGSKLLNAQLNSTDSVNGLNNHCGKIVFVNETKEIKWLDASCHEKIPYICKGKLLICLGQSGMILIPNVKFSPFPGLKF</sequence>
<protein>
    <recommendedName>
        <fullName evidence="2">C-type lectin domain-containing protein</fullName>
    </recommendedName>
</protein>
<dbReference type="InterPro" id="IPR001304">
    <property type="entry name" value="C-type_lectin-like"/>
</dbReference>
<dbReference type="PANTHER" id="PTHR45784">
    <property type="entry name" value="C-TYPE LECTIN DOMAIN FAMILY 20 MEMBER A-RELATED"/>
    <property type="match status" value="1"/>
</dbReference>
<keyword evidence="1" id="KW-1015">Disulfide bond</keyword>
<dbReference type="GeneTree" id="ENSGT01110000267315"/>
<feature type="domain" description="C-type lectin" evidence="2">
    <location>
        <begin position="37"/>
        <end position="159"/>
    </location>
</feature>
<dbReference type="SMART" id="SM00034">
    <property type="entry name" value="CLECT"/>
    <property type="match status" value="1"/>
</dbReference>
<dbReference type="PROSITE" id="PS50041">
    <property type="entry name" value="C_TYPE_LECTIN_2"/>
    <property type="match status" value="1"/>
</dbReference>
<proteinExistence type="predicted"/>